<name>A0A9P1FY55_9DINO</name>
<organism evidence="4">
    <name type="scientific">Cladocopium goreaui</name>
    <dbReference type="NCBI Taxonomy" id="2562237"/>
    <lineage>
        <taxon>Eukaryota</taxon>
        <taxon>Sar</taxon>
        <taxon>Alveolata</taxon>
        <taxon>Dinophyceae</taxon>
        <taxon>Suessiales</taxon>
        <taxon>Symbiodiniaceae</taxon>
        <taxon>Cladocopium</taxon>
    </lineage>
</organism>
<reference evidence="4" key="1">
    <citation type="submission" date="2022-10" db="EMBL/GenBank/DDBJ databases">
        <authorList>
            <person name="Chen Y."/>
            <person name="Dougan E. K."/>
            <person name="Chan C."/>
            <person name="Rhodes N."/>
            <person name="Thang M."/>
        </authorList>
    </citation>
    <scope>NUCLEOTIDE SEQUENCE</scope>
</reference>
<sequence length="1273" mass="139692">MASGSEYGRADTASLHLGFGLTQFGDLVKQHKNGHPFRFVPFWLVWWISCQSIFLGVAGEHSGANMQGTGHAGFGNETLPGTAQLLQTQGMNFPSYCFLLENHFHVDSNGVLIATLRFGPGGNAGPSDVKCIASRKVTEIVGSLSVTGALSLTSILLPKLERVQGSLVFMQLPKLVTETFRLDGLKSVNENLVVRHNEALSTVTFTHLQKVDRTLEVGSNRVLERVSFNSLTFVGLHLLIDSNPVLELIGATSLEEIRWDLIIGSSGLQEIDFPSLKKIGEDLVVYVMDDLRSIRLPVLSFVGEDTEFFHLVRLQSLTLPALEVIGEDFEVHHCYSLGSVSMPSLQKVKEDVEIHNLPVCSAISMPKLSDIEEDLEMYNLDALKSLSLPSLHTVWEDLILGGMAVASDLSMQQLTKVVGSFWLYNMPNLFRVDFPKLAHVGGKTRSHPPPQSSCHYGLGDCDVEDEENAFYITNNTRLEHVRMESLVSIRSPYFAIFGNAALLSVELPLLSRFQVPKQTVSCSLTSLFGVFQNEALTTLELNPLLAEPTFWSLAQNGPSFCPSGPVWATSNCGGGTVSVEDAEGAIFGCECADEDAGLEADFLDGFCRQGQCPQYATRVSGMSTCSTCYDADGCLVLSQAFVTVPDPMGGVAIEGSILLTSEDPLLKDVTCVKAGNRLKSIQGCLAISWSPLLETINLQQLIVVNGSIAVSGNVALNQLVAPGLEKVDLDLVIQGNLALSEVNFPALEQVGGRLSLQGMSSLQSLELPALSQSGSVFLSSNPGLEIFQFPLLRRTKSHLRMWQLNKVTTIDFPALELIGEDLVLSFCWRLERLNMLKLLEIDEDLEMYVLHSLETISFPKLMQVGEDLELYTNDALTAIRFASLKLIGEDLEFFDNTAILEFGQDFFPNLEHVDEDFEVYLCAQLQSLDVPQLRRIDEDFLLFGNPNLVTVTLPLLEYVAAREGGGMLITDNLALTHFDLTSLRRVGNSTARIGERDGSRDIRLYTGAFRWQVRGQEARPILIAHNPKLVRISFPQLEILNTGVWIQKNEKLQSINLDSVKSGLCGQFFVIRFHPSLGKGGLHADGLVRIANDRCISSVPIFYLMILFHQTSKVPSLERGCAPALVNLNCSSAALPMNLQLPTSYRFKGFLGSAQAQVGAGQDSRVVHPPAIPTLSALQELHASVASAGKRKPLPPVVDQLQVFVEQRRACEERCVARLRAQADFEASLLPESSASQEDVRSKVTTGVRHRFKSLESQCSVLCGKRLSYLITG</sequence>
<dbReference type="SUPFAM" id="SSF52058">
    <property type="entry name" value="L domain-like"/>
    <property type="match status" value="3"/>
</dbReference>
<reference evidence="5 6" key="2">
    <citation type="submission" date="2024-05" db="EMBL/GenBank/DDBJ databases">
        <authorList>
            <person name="Chen Y."/>
            <person name="Shah S."/>
            <person name="Dougan E. K."/>
            <person name="Thang M."/>
            <person name="Chan C."/>
        </authorList>
    </citation>
    <scope>NUCLEOTIDE SEQUENCE [LARGE SCALE GENOMIC DNA]</scope>
</reference>
<dbReference type="EMBL" id="CAMXCT030001892">
    <property type="protein sequence ID" value="CAL4781291.1"/>
    <property type="molecule type" value="Genomic_DNA"/>
</dbReference>
<dbReference type="InterPro" id="IPR032675">
    <property type="entry name" value="LRR_dom_sf"/>
</dbReference>
<evidence type="ECO:0000256" key="3">
    <source>
        <dbReference type="ARBA" id="ARBA00023180"/>
    </source>
</evidence>
<gene>
    <name evidence="4" type="ORF">C1SCF055_LOCUS20668</name>
</gene>
<dbReference type="InterPro" id="IPR051648">
    <property type="entry name" value="CWI-Assembly_Regulator"/>
</dbReference>
<comment type="subcellular location">
    <subcellularLocation>
        <location evidence="1">Cell envelope</location>
    </subcellularLocation>
</comment>
<evidence type="ECO:0000313" key="6">
    <source>
        <dbReference type="Proteomes" id="UP001152797"/>
    </source>
</evidence>
<dbReference type="PANTHER" id="PTHR31018">
    <property type="entry name" value="SPORULATION-SPECIFIC PROTEIN-RELATED"/>
    <property type="match status" value="1"/>
</dbReference>
<protein>
    <submittedName>
        <fullName evidence="5">Cell wall protein ecm33</fullName>
    </submittedName>
</protein>
<dbReference type="Proteomes" id="UP001152797">
    <property type="component" value="Unassembled WGS sequence"/>
</dbReference>
<keyword evidence="6" id="KW-1185">Reference proteome</keyword>
<accession>A0A9P1FY55</accession>
<keyword evidence="3" id="KW-0325">Glycoprotein</keyword>
<evidence type="ECO:0000256" key="2">
    <source>
        <dbReference type="ARBA" id="ARBA00022729"/>
    </source>
</evidence>
<dbReference type="PANTHER" id="PTHR31018:SF3">
    <property type="entry name" value="RECEPTOR PROTEIN-TYROSINE KINASE"/>
    <property type="match status" value="1"/>
</dbReference>
<evidence type="ECO:0000313" key="5">
    <source>
        <dbReference type="EMBL" id="CAL4781291.1"/>
    </source>
</evidence>
<dbReference type="Gene3D" id="3.80.10.10">
    <property type="entry name" value="Ribonuclease Inhibitor"/>
    <property type="match status" value="1"/>
</dbReference>
<keyword evidence="2" id="KW-0732">Signal</keyword>
<dbReference type="EMBL" id="CAMXCT010001892">
    <property type="protein sequence ID" value="CAI3993979.1"/>
    <property type="molecule type" value="Genomic_DNA"/>
</dbReference>
<proteinExistence type="predicted"/>
<evidence type="ECO:0000256" key="1">
    <source>
        <dbReference type="ARBA" id="ARBA00004196"/>
    </source>
</evidence>
<dbReference type="OrthoDB" id="420577at2759"/>
<evidence type="ECO:0000313" key="4">
    <source>
        <dbReference type="EMBL" id="CAI3993979.1"/>
    </source>
</evidence>
<dbReference type="AlphaFoldDB" id="A0A9P1FY55"/>
<comment type="caution">
    <text evidence="4">The sequence shown here is derived from an EMBL/GenBank/DDBJ whole genome shotgun (WGS) entry which is preliminary data.</text>
</comment>
<dbReference type="EMBL" id="CAMXCT020001892">
    <property type="protein sequence ID" value="CAL1147354.1"/>
    <property type="molecule type" value="Genomic_DNA"/>
</dbReference>